<gene>
    <name evidence="1" type="ORF">AO353_17750</name>
</gene>
<dbReference type="Proteomes" id="UP000066487">
    <property type="component" value="Chromosome"/>
</dbReference>
<sequence>MSSKHLENQDDVSMSAADRLLHMLKTRGPQLAADAGRAMGTTGEAARQQFVKLAASGLVEAQSEARGVGRPSQVWRLTAAGHARFPDTHSELTVQLLQTVRETFGPEAIDRLIDVREQQSRTLYLQELASAETLQERVKRLAALRAREGYMAEWSEQPDGAFVLIENHCPICAAATACQGFCRAELDVFEQVLQARVERVEHILMNARRCAYRITPV</sequence>
<proteinExistence type="predicted"/>
<dbReference type="InterPro" id="IPR036388">
    <property type="entry name" value="WH-like_DNA-bd_sf"/>
</dbReference>
<name>A0A0N9VW30_PSEFL</name>
<dbReference type="EMBL" id="CP012830">
    <property type="protein sequence ID" value="ALI02834.1"/>
    <property type="molecule type" value="Genomic_DNA"/>
</dbReference>
<dbReference type="SUPFAM" id="SSF46785">
    <property type="entry name" value="Winged helix' DNA-binding domain"/>
    <property type="match status" value="1"/>
</dbReference>
<reference evidence="2" key="1">
    <citation type="submission" date="2015-09" db="EMBL/GenBank/DDBJ databases">
        <title>Whole genome sequence of Pseudomonas fluorescens FW300-N2E3.</title>
        <authorList>
            <person name="Ray J."/>
            <person name="Melnyk R."/>
            <person name="Deutschbauer A."/>
        </authorList>
    </citation>
    <scope>NUCLEOTIDE SEQUENCE [LARGE SCALE GENOMIC DNA]</scope>
    <source>
        <strain evidence="2">FW300-N2E3</strain>
    </source>
</reference>
<evidence type="ECO:0000313" key="2">
    <source>
        <dbReference type="Proteomes" id="UP000066487"/>
    </source>
</evidence>
<evidence type="ECO:0000313" key="1">
    <source>
        <dbReference type="EMBL" id="ALI02834.1"/>
    </source>
</evidence>
<organism evidence="1 2">
    <name type="scientific">Pseudomonas fluorescens</name>
    <dbReference type="NCBI Taxonomy" id="294"/>
    <lineage>
        <taxon>Bacteria</taxon>
        <taxon>Pseudomonadati</taxon>
        <taxon>Pseudomonadota</taxon>
        <taxon>Gammaproteobacteria</taxon>
        <taxon>Pseudomonadales</taxon>
        <taxon>Pseudomonadaceae</taxon>
        <taxon>Pseudomonas</taxon>
    </lineage>
</organism>
<protein>
    <submittedName>
        <fullName evidence="1">Transcriptional regulator</fullName>
    </submittedName>
</protein>
<dbReference type="AlphaFoldDB" id="A0A0N9VW30"/>
<reference evidence="1 2" key="2">
    <citation type="journal article" date="2018" name="Nature">
        <title>Mutant phenotypes for thousands of bacterial genes of unknown function.</title>
        <authorList>
            <person name="Price M.N."/>
            <person name="Wetmore K.M."/>
            <person name="Waters R.J."/>
            <person name="Callaghan M."/>
            <person name="Ray J."/>
            <person name="Liu H."/>
            <person name="Kuehl J.V."/>
            <person name="Melnyk R.A."/>
            <person name="Lamson J.S."/>
            <person name="Suh Y."/>
            <person name="Carlson H.K."/>
            <person name="Esquivel Z."/>
            <person name="Sadeeshkumar H."/>
            <person name="Chakraborty R."/>
            <person name="Zane G.M."/>
            <person name="Rubin B.E."/>
            <person name="Wall J.D."/>
            <person name="Visel A."/>
            <person name="Bristow J."/>
            <person name="Blow M.J."/>
            <person name="Arkin A.P."/>
            <person name="Deutschbauer A.M."/>
        </authorList>
    </citation>
    <scope>NUCLEOTIDE SEQUENCE [LARGE SCALE GENOMIC DNA]</scope>
    <source>
        <strain evidence="1 2">FW300-N2E3</strain>
    </source>
</reference>
<dbReference type="InterPro" id="IPR036390">
    <property type="entry name" value="WH_DNA-bd_sf"/>
</dbReference>
<dbReference type="OrthoDB" id="155998at2"/>
<dbReference type="Gene3D" id="1.10.10.10">
    <property type="entry name" value="Winged helix-like DNA-binding domain superfamily/Winged helix DNA-binding domain"/>
    <property type="match status" value="1"/>
</dbReference>
<accession>A0A0N9VW30</accession>